<dbReference type="InterPro" id="IPR022761">
    <property type="entry name" value="Fumarate_lyase_N"/>
</dbReference>
<dbReference type="CDD" id="cd03302">
    <property type="entry name" value="Adenylsuccinate_lyase_2"/>
    <property type="match status" value="1"/>
</dbReference>
<evidence type="ECO:0000256" key="13">
    <source>
        <dbReference type="SAM" id="Coils"/>
    </source>
</evidence>
<dbReference type="InterPro" id="IPR020557">
    <property type="entry name" value="Fumarate_lyase_CS"/>
</dbReference>
<dbReference type="EC" id="4.3.2.2" evidence="6 12"/>
<evidence type="ECO:0000256" key="5">
    <source>
        <dbReference type="ARBA" id="ARBA00011668"/>
    </source>
</evidence>
<evidence type="ECO:0000256" key="4">
    <source>
        <dbReference type="ARBA" id="ARBA00008273"/>
    </source>
</evidence>
<dbReference type="InterPro" id="IPR000362">
    <property type="entry name" value="Fumarate_lyase_fam"/>
</dbReference>
<comment type="pathway">
    <text evidence="3 12">Purine metabolism; AMP biosynthesis via de novo pathway; AMP from IMP: step 2/2.</text>
</comment>
<organism evidence="15 16">
    <name type="scientific">Thelonectria olida</name>
    <dbReference type="NCBI Taxonomy" id="1576542"/>
    <lineage>
        <taxon>Eukaryota</taxon>
        <taxon>Fungi</taxon>
        <taxon>Dikarya</taxon>
        <taxon>Ascomycota</taxon>
        <taxon>Pezizomycotina</taxon>
        <taxon>Sordariomycetes</taxon>
        <taxon>Hypocreomycetidae</taxon>
        <taxon>Hypocreales</taxon>
        <taxon>Nectriaceae</taxon>
        <taxon>Thelonectria</taxon>
    </lineage>
</organism>
<evidence type="ECO:0000256" key="10">
    <source>
        <dbReference type="ARBA" id="ARBA00030717"/>
    </source>
</evidence>
<evidence type="ECO:0000259" key="14">
    <source>
        <dbReference type="SMART" id="SM00998"/>
    </source>
</evidence>
<evidence type="ECO:0000313" key="16">
    <source>
        <dbReference type="Proteomes" id="UP000777438"/>
    </source>
</evidence>
<evidence type="ECO:0000256" key="6">
    <source>
        <dbReference type="ARBA" id="ARBA00012339"/>
    </source>
</evidence>
<evidence type="ECO:0000256" key="3">
    <source>
        <dbReference type="ARBA" id="ARBA00004734"/>
    </source>
</evidence>
<comment type="catalytic activity">
    <reaction evidence="11 12">
        <text>N(6)-(1,2-dicarboxyethyl)-AMP = fumarate + AMP</text>
        <dbReference type="Rhea" id="RHEA:16853"/>
        <dbReference type="ChEBI" id="CHEBI:29806"/>
        <dbReference type="ChEBI" id="CHEBI:57567"/>
        <dbReference type="ChEBI" id="CHEBI:456215"/>
        <dbReference type="EC" id="4.3.2.2"/>
    </reaction>
</comment>
<dbReference type="Pfam" id="PF10397">
    <property type="entry name" value="ADSL_C"/>
    <property type="match status" value="1"/>
</dbReference>
<reference evidence="15 16" key="1">
    <citation type="journal article" date="2021" name="Nat. Commun.">
        <title>Genetic determinants of endophytism in the Arabidopsis root mycobiome.</title>
        <authorList>
            <person name="Mesny F."/>
            <person name="Miyauchi S."/>
            <person name="Thiergart T."/>
            <person name="Pickel B."/>
            <person name="Atanasova L."/>
            <person name="Karlsson M."/>
            <person name="Huettel B."/>
            <person name="Barry K.W."/>
            <person name="Haridas S."/>
            <person name="Chen C."/>
            <person name="Bauer D."/>
            <person name="Andreopoulos W."/>
            <person name="Pangilinan J."/>
            <person name="LaButti K."/>
            <person name="Riley R."/>
            <person name="Lipzen A."/>
            <person name="Clum A."/>
            <person name="Drula E."/>
            <person name="Henrissat B."/>
            <person name="Kohler A."/>
            <person name="Grigoriev I.V."/>
            <person name="Martin F.M."/>
            <person name="Hacquard S."/>
        </authorList>
    </citation>
    <scope>NUCLEOTIDE SEQUENCE [LARGE SCALE GENOMIC DNA]</scope>
    <source>
        <strain evidence="15 16">MPI-CAGE-CH-0241</strain>
    </source>
</reference>
<dbReference type="GO" id="GO:0005829">
    <property type="term" value="C:cytosol"/>
    <property type="evidence" value="ECO:0007669"/>
    <property type="project" value="TreeGrafter"/>
</dbReference>
<proteinExistence type="inferred from homology"/>
<dbReference type="InterPro" id="IPR008948">
    <property type="entry name" value="L-Aspartase-like"/>
</dbReference>
<dbReference type="PROSITE" id="PS00163">
    <property type="entry name" value="FUMARATE_LYASES"/>
    <property type="match status" value="1"/>
</dbReference>
<comment type="catalytic activity">
    <reaction evidence="1 12">
        <text>(2S)-2-[5-amino-1-(5-phospho-beta-D-ribosyl)imidazole-4-carboxamido]succinate = 5-amino-1-(5-phospho-beta-D-ribosyl)imidazole-4-carboxamide + fumarate</text>
        <dbReference type="Rhea" id="RHEA:23920"/>
        <dbReference type="ChEBI" id="CHEBI:29806"/>
        <dbReference type="ChEBI" id="CHEBI:58443"/>
        <dbReference type="ChEBI" id="CHEBI:58475"/>
        <dbReference type="EC" id="4.3.2.2"/>
    </reaction>
</comment>
<dbReference type="PRINTS" id="PR00149">
    <property type="entry name" value="FUMRATELYASE"/>
</dbReference>
<dbReference type="GO" id="GO:0044208">
    <property type="term" value="P:'de novo' AMP biosynthetic process"/>
    <property type="evidence" value="ECO:0007669"/>
    <property type="project" value="TreeGrafter"/>
</dbReference>
<dbReference type="InterPro" id="IPR004769">
    <property type="entry name" value="Pur_lyase"/>
</dbReference>
<protein>
    <recommendedName>
        <fullName evidence="7 12">Adenylosuccinate lyase</fullName>
        <shortName evidence="12">ASL</shortName>
        <ecNumber evidence="6 12">4.3.2.2</ecNumber>
    </recommendedName>
    <alternativeName>
        <fullName evidence="10 12">Adenylosuccinase</fullName>
    </alternativeName>
</protein>
<dbReference type="Proteomes" id="UP000777438">
    <property type="component" value="Unassembled WGS sequence"/>
</dbReference>
<dbReference type="Pfam" id="PF00206">
    <property type="entry name" value="Lyase_1"/>
    <property type="match status" value="1"/>
</dbReference>
<dbReference type="SMART" id="SM00998">
    <property type="entry name" value="ADSL_C"/>
    <property type="match status" value="1"/>
</dbReference>
<evidence type="ECO:0000256" key="1">
    <source>
        <dbReference type="ARBA" id="ARBA00000598"/>
    </source>
</evidence>
<comment type="caution">
    <text evidence="15">The sequence shown here is derived from an EMBL/GenBank/DDBJ whole genome shotgun (WGS) entry which is preliminary data.</text>
</comment>
<feature type="coiled-coil region" evidence="13">
    <location>
        <begin position="1"/>
        <end position="32"/>
    </location>
</feature>
<dbReference type="NCBIfam" id="TIGR00928">
    <property type="entry name" value="purB"/>
    <property type="match status" value="1"/>
</dbReference>
<evidence type="ECO:0000313" key="15">
    <source>
        <dbReference type="EMBL" id="KAH6895883.1"/>
    </source>
</evidence>
<dbReference type="GO" id="GO:0070626">
    <property type="term" value="F:(S)-2-(5-amino-1-(5-phospho-D-ribosyl)imidazole-4-carboxamido) succinate lyase (fumarate-forming) activity"/>
    <property type="evidence" value="ECO:0007669"/>
    <property type="project" value="TreeGrafter"/>
</dbReference>
<dbReference type="OrthoDB" id="406045at2759"/>
<dbReference type="Gene3D" id="1.10.275.60">
    <property type="match status" value="1"/>
</dbReference>
<evidence type="ECO:0000256" key="7">
    <source>
        <dbReference type="ARBA" id="ARBA00017058"/>
    </source>
</evidence>
<accession>A0A9P9ATH6</accession>
<comment type="similarity">
    <text evidence="4 12">Belongs to the lyase 1 family. Adenylosuccinate lyase subfamily.</text>
</comment>
<name>A0A9P9ATH6_9HYPO</name>
<dbReference type="AlphaFoldDB" id="A0A9P9ATH6"/>
<dbReference type="EMBL" id="JAGPYM010000004">
    <property type="protein sequence ID" value="KAH6895883.1"/>
    <property type="molecule type" value="Genomic_DNA"/>
</dbReference>
<keyword evidence="16" id="KW-1185">Reference proteome</keyword>
<dbReference type="PANTHER" id="PTHR43172">
    <property type="entry name" value="ADENYLOSUCCINATE LYASE"/>
    <property type="match status" value="1"/>
</dbReference>
<evidence type="ECO:0000256" key="12">
    <source>
        <dbReference type="RuleBase" id="RU361172"/>
    </source>
</evidence>
<gene>
    <name evidence="15" type="ORF">B0T10DRAFT_479124</name>
</gene>
<dbReference type="FunFam" id="1.10.40.30:FF:000005">
    <property type="entry name" value="Adenylosuccinate lyase"/>
    <property type="match status" value="1"/>
</dbReference>
<dbReference type="SUPFAM" id="SSF48557">
    <property type="entry name" value="L-aspartase-like"/>
    <property type="match status" value="1"/>
</dbReference>
<comment type="pathway">
    <text evidence="2 12">Purine metabolism; IMP biosynthesis via de novo pathway; 5-amino-1-(5-phospho-D-ribosyl)imidazole-4-carboxamide from 5-amino-1-(5-phospho-D-ribosyl)imidazole-4-carboxylate: step 2/2.</text>
</comment>
<comment type="subunit">
    <text evidence="5">Homotetramer. Residues from neighboring subunits contribute catalytic and substrate-binding residues to each active site.</text>
</comment>
<keyword evidence="8 12" id="KW-0658">Purine biosynthesis</keyword>
<evidence type="ECO:0000256" key="8">
    <source>
        <dbReference type="ARBA" id="ARBA00022755"/>
    </source>
</evidence>
<dbReference type="GO" id="GO:0004018">
    <property type="term" value="F:N6-(1,2-dicarboxyethyl)AMP AMP-lyase (fumarate-forming) activity"/>
    <property type="evidence" value="ECO:0007669"/>
    <property type="project" value="InterPro"/>
</dbReference>
<keyword evidence="9 12" id="KW-0456">Lyase</keyword>
<dbReference type="Gene3D" id="1.20.200.10">
    <property type="entry name" value="Fumarase/aspartase (Central domain)"/>
    <property type="match status" value="1"/>
</dbReference>
<dbReference type="Gene3D" id="1.10.40.30">
    <property type="entry name" value="Fumarase/aspartase (C-terminal domain)"/>
    <property type="match status" value="1"/>
</dbReference>
<feature type="domain" description="Adenylosuccinate lyase C-terminal" evidence="14">
    <location>
        <begin position="404"/>
        <end position="488"/>
    </location>
</feature>
<dbReference type="InterPro" id="IPR019468">
    <property type="entry name" value="AdenyloSucc_lyase_C"/>
</dbReference>
<evidence type="ECO:0000256" key="9">
    <source>
        <dbReference type="ARBA" id="ARBA00023239"/>
    </source>
</evidence>
<evidence type="ECO:0000256" key="11">
    <source>
        <dbReference type="ARBA" id="ARBA00047513"/>
    </source>
</evidence>
<dbReference type="PANTHER" id="PTHR43172:SF1">
    <property type="entry name" value="ADENYLOSUCCINATE LYASE"/>
    <property type="match status" value="1"/>
</dbReference>
<sequence>MAEQTQAAQAKIEELQQQIQQLQTQAQAPQKSPYDSYQTSLTNRYCSNEMMTLFSQRSRCSTWRKLWLGLAEAEVELGITIITPEALDQMRAHLTLTDADFEAARVEEKIRRHDVMAHVHAFGLVAPAAAGVIHYGATSCYVTDNAELILMRDALDILINKIAKVIANLQAFSLKWKAEPTLAYTHLQSAQPITVGRRSAQWLQDLMFDLEALESVRNSLKFRGAMGTTGTQASFLEIFQGDHAKCDALNEKLCKRFGFPACYDISTQTYSRKVDLIVSNAVTGLASTAHKAATDIRLLASWKEIEEPFEKSQIGSSAMAYKRNPMRSERICSLSRALMAKPSSFANTHATNWMERTLDDSAIRRMDIPEMFLLADSILIGLDNVSDGLVVYPARIRSRFLEELPFMVTETIIMKLVAKGASRQEAHEEIRVLSHQASSVVKNEGKPNDLIERIRNTEYFKPIWGDLDSMMQPELYVGRSVQLVDKYCGAGGAVEKALAPYQQYIAGSATAQLNV</sequence>
<evidence type="ECO:0000256" key="2">
    <source>
        <dbReference type="ARBA" id="ARBA00004706"/>
    </source>
</evidence>
<keyword evidence="13" id="KW-0175">Coiled coil</keyword>